<proteinExistence type="predicted"/>
<accession>A0A8D8BNF7</accession>
<sequence>MSFVLEADANFICFTRRPTCGPRLSLNSPIRFMMHLIIHLAESRSENSNSPSNSSSKASSSSRILTHLFRLRRRSSTVWIRQPAVAPAIKLVNTIINSICIMRLFLRDAVWQNTSKSTKLS</sequence>
<evidence type="ECO:0000313" key="2">
    <source>
        <dbReference type="EMBL" id="CAG6478652.1"/>
    </source>
</evidence>
<feature type="region of interest" description="Disordered" evidence="1">
    <location>
        <begin position="43"/>
        <end position="62"/>
    </location>
</feature>
<protein>
    <submittedName>
        <fullName evidence="2">(northern house mosquito) hypothetical protein</fullName>
    </submittedName>
</protein>
<evidence type="ECO:0000256" key="1">
    <source>
        <dbReference type="SAM" id="MobiDB-lite"/>
    </source>
</evidence>
<reference evidence="2" key="1">
    <citation type="submission" date="2021-05" db="EMBL/GenBank/DDBJ databases">
        <authorList>
            <person name="Alioto T."/>
            <person name="Alioto T."/>
            <person name="Gomez Garrido J."/>
        </authorList>
    </citation>
    <scope>NUCLEOTIDE SEQUENCE</scope>
</reference>
<name>A0A8D8BNF7_CULPI</name>
<feature type="compositionally biased region" description="Low complexity" evidence="1">
    <location>
        <begin position="46"/>
        <end position="62"/>
    </location>
</feature>
<organism evidence="2">
    <name type="scientific">Culex pipiens</name>
    <name type="common">House mosquito</name>
    <dbReference type="NCBI Taxonomy" id="7175"/>
    <lineage>
        <taxon>Eukaryota</taxon>
        <taxon>Metazoa</taxon>
        <taxon>Ecdysozoa</taxon>
        <taxon>Arthropoda</taxon>
        <taxon>Hexapoda</taxon>
        <taxon>Insecta</taxon>
        <taxon>Pterygota</taxon>
        <taxon>Neoptera</taxon>
        <taxon>Endopterygota</taxon>
        <taxon>Diptera</taxon>
        <taxon>Nematocera</taxon>
        <taxon>Culicoidea</taxon>
        <taxon>Culicidae</taxon>
        <taxon>Culicinae</taxon>
        <taxon>Culicini</taxon>
        <taxon>Culex</taxon>
        <taxon>Culex</taxon>
    </lineage>
</organism>
<dbReference type="AlphaFoldDB" id="A0A8D8BNF7"/>
<dbReference type="EMBL" id="HBUE01083590">
    <property type="protein sequence ID" value="CAG6478652.1"/>
    <property type="molecule type" value="Transcribed_RNA"/>
</dbReference>